<keyword evidence="1" id="KW-0812">Transmembrane</keyword>
<name>A0ABU8B193_9ACTN</name>
<accession>A0ABU8B193</accession>
<reference evidence="2" key="1">
    <citation type="submission" date="2023-04" db="EMBL/GenBank/DDBJ databases">
        <title>Genomic diversity of scab-causing Streptomyces spp. in the province of Quebec, Canada.</title>
        <authorList>
            <person name="Biessy A."/>
            <person name="Cadieux M."/>
            <person name="Ciotola M."/>
            <person name="Filion M."/>
        </authorList>
    </citation>
    <scope>NUCLEOTIDE SEQUENCE</scope>
    <source>
        <strain evidence="2">B21-115</strain>
    </source>
</reference>
<feature type="transmembrane region" description="Helical" evidence="1">
    <location>
        <begin position="9"/>
        <end position="30"/>
    </location>
</feature>
<dbReference type="EMBL" id="JARULZ010000003">
    <property type="protein sequence ID" value="MEH0639717.1"/>
    <property type="molecule type" value="Genomic_DNA"/>
</dbReference>
<gene>
    <name evidence="2" type="ORF">QBA35_42065</name>
</gene>
<evidence type="ECO:0000313" key="2">
    <source>
        <dbReference type="EMBL" id="MEH0639717.1"/>
    </source>
</evidence>
<organism evidence="2 3">
    <name type="scientific">Streptomyces bottropensis</name>
    <dbReference type="NCBI Taxonomy" id="42235"/>
    <lineage>
        <taxon>Bacteria</taxon>
        <taxon>Bacillati</taxon>
        <taxon>Actinomycetota</taxon>
        <taxon>Actinomycetes</taxon>
        <taxon>Kitasatosporales</taxon>
        <taxon>Streptomycetaceae</taxon>
        <taxon>Streptomyces</taxon>
    </lineage>
</organism>
<dbReference type="Proteomes" id="UP001310290">
    <property type="component" value="Unassembled WGS sequence"/>
</dbReference>
<proteinExistence type="predicted"/>
<feature type="transmembrane region" description="Helical" evidence="1">
    <location>
        <begin position="36"/>
        <end position="56"/>
    </location>
</feature>
<keyword evidence="1" id="KW-1133">Transmembrane helix</keyword>
<evidence type="ECO:0000313" key="3">
    <source>
        <dbReference type="Proteomes" id="UP001310290"/>
    </source>
</evidence>
<comment type="caution">
    <text evidence="2">The sequence shown here is derived from an EMBL/GenBank/DDBJ whole genome shotgun (WGS) entry which is preliminary data.</text>
</comment>
<dbReference type="RefSeq" id="WP_158690949.1">
    <property type="nucleotide sequence ID" value="NZ_JARULZ010000003.1"/>
</dbReference>
<protein>
    <submittedName>
        <fullName evidence="2">Uncharacterized protein</fullName>
    </submittedName>
</protein>
<sequence>MIEEAIWKTLIFSAIAILAGVCVCIVGAATGDTPPIIFGAVAIAGGLILAVMAALARRKGNR</sequence>
<dbReference type="GeneID" id="96271760"/>
<keyword evidence="1" id="KW-0472">Membrane</keyword>
<keyword evidence="3" id="KW-1185">Reference proteome</keyword>
<evidence type="ECO:0000256" key="1">
    <source>
        <dbReference type="SAM" id="Phobius"/>
    </source>
</evidence>